<evidence type="ECO:0008006" key="8">
    <source>
        <dbReference type="Google" id="ProtNLM"/>
    </source>
</evidence>
<dbReference type="GO" id="GO:0005829">
    <property type="term" value="C:cytosol"/>
    <property type="evidence" value="ECO:0007669"/>
    <property type="project" value="TreeGrafter"/>
</dbReference>
<evidence type="ECO:0000256" key="4">
    <source>
        <dbReference type="ARBA" id="ARBA00022801"/>
    </source>
</evidence>
<comment type="similarity">
    <text evidence="1">Belongs to the metallo-dependent hydrolases superfamily. TatD-type hydrolase family.</text>
</comment>
<accession>A8PUL3</accession>
<dbReference type="FunCoup" id="A8PUL3">
    <property type="interactions" value="168"/>
</dbReference>
<dbReference type="PANTHER" id="PTHR10060">
    <property type="entry name" value="TATD FAMILY DEOXYRIBONUCLEASE"/>
    <property type="match status" value="1"/>
</dbReference>
<keyword evidence="7" id="KW-1185">Reference proteome</keyword>
<dbReference type="STRING" id="425265.A8PUL3"/>
<evidence type="ECO:0000256" key="5">
    <source>
        <dbReference type="PIRSR" id="PIRSR005902-1"/>
    </source>
</evidence>
<evidence type="ECO:0000256" key="2">
    <source>
        <dbReference type="ARBA" id="ARBA00022722"/>
    </source>
</evidence>
<feature type="binding site" evidence="5">
    <location>
        <position position="68"/>
    </location>
    <ligand>
        <name>a divalent metal cation</name>
        <dbReference type="ChEBI" id="CHEBI:60240"/>
        <label>2</label>
    </ligand>
</feature>
<dbReference type="SUPFAM" id="SSF51556">
    <property type="entry name" value="Metallo-dependent hydrolases"/>
    <property type="match status" value="1"/>
</dbReference>
<dbReference type="Pfam" id="PF01026">
    <property type="entry name" value="TatD_DNase"/>
    <property type="match status" value="1"/>
</dbReference>
<evidence type="ECO:0000256" key="1">
    <source>
        <dbReference type="ARBA" id="ARBA00009275"/>
    </source>
</evidence>
<feature type="binding site" evidence="5">
    <location>
        <position position="31"/>
    </location>
    <ligand>
        <name>a divalent metal cation</name>
        <dbReference type="ChEBI" id="CHEBI:60240"/>
        <label>1</label>
    </ligand>
</feature>
<dbReference type="Proteomes" id="UP000008837">
    <property type="component" value="Unassembled WGS sequence"/>
</dbReference>
<name>A8PUL3_MALGO</name>
<dbReference type="GO" id="GO:0008296">
    <property type="term" value="F:3'-5'-DNA exonuclease activity"/>
    <property type="evidence" value="ECO:0007669"/>
    <property type="project" value="TreeGrafter"/>
</dbReference>
<dbReference type="AlphaFoldDB" id="A8PUL3"/>
<dbReference type="VEuPathDB" id="FungiDB:MGL_0711"/>
<protein>
    <recommendedName>
        <fullName evidence="8">TatD related DNase</fullName>
    </recommendedName>
</protein>
<dbReference type="InterPro" id="IPR001130">
    <property type="entry name" value="TatD-like"/>
</dbReference>
<dbReference type="OrthoDB" id="6079689at2759"/>
<evidence type="ECO:0000313" key="7">
    <source>
        <dbReference type="Proteomes" id="UP000008837"/>
    </source>
</evidence>
<evidence type="ECO:0000256" key="3">
    <source>
        <dbReference type="ARBA" id="ARBA00022723"/>
    </source>
</evidence>
<gene>
    <name evidence="6" type="ORF">MGL_0711</name>
</gene>
<dbReference type="GeneID" id="5856424"/>
<dbReference type="CDD" id="cd01310">
    <property type="entry name" value="TatD_DNAse"/>
    <property type="match status" value="1"/>
</dbReference>
<keyword evidence="3 5" id="KW-0479">Metal-binding</keyword>
<dbReference type="PROSITE" id="PS01091">
    <property type="entry name" value="TATD_3"/>
    <property type="match status" value="1"/>
</dbReference>
<dbReference type="InterPro" id="IPR018228">
    <property type="entry name" value="DNase_TatD-rel_CS"/>
</dbReference>
<feature type="binding site" evidence="5">
    <location>
        <position position="156"/>
    </location>
    <ligand>
        <name>a divalent metal cation</name>
        <dbReference type="ChEBI" id="CHEBI:60240"/>
        <label>1</label>
    </ligand>
</feature>
<proteinExistence type="inferred from homology"/>
<sequence>MESYEGGGAAAYIAALKSLIQTHPSIVAVGECGLDYDRLQFSPADAQQRCFELQLQLAREVQLPLFLHSRAAHADFIRILRPHLTALRQCTDDHNPSAQSRGSVGVVHSFTGSLEEMQELVALGLYIGVNGCSLKTQENLDVVKQIPVHRIMLETDAPWCDIRPTHASHAYLEAFGNSHPELYATYSPARVKPEKWNEASAVKGRCEPCHIGQVAAVVAQLKGMPLT</sequence>
<dbReference type="InterPro" id="IPR032466">
    <property type="entry name" value="Metal_Hydrolase"/>
</dbReference>
<dbReference type="RefSeq" id="XP_001732118.1">
    <property type="nucleotide sequence ID" value="XM_001732066.1"/>
</dbReference>
<dbReference type="GO" id="GO:0046872">
    <property type="term" value="F:metal ion binding"/>
    <property type="evidence" value="ECO:0007669"/>
    <property type="project" value="UniProtKB-KW"/>
</dbReference>
<evidence type="ECO:0000313" key="6">
    <source>
        <dbReference type="EMBL" id="EDP44904.1"/>
    </source>
</evidence>
<dbReference type="KEGG" id="mgl:MGL_0711"/>
<dbReference type="InterPro" id="IPR050891">
    <property type="entry name" value="TatD-type_Hydrolase"/>
</dbReference>
<dbReference type="InParanoid" id="A8PUL3"/>
<feature type="binding site" evidence="5">
    <location>
        <position position="108"/>
    </location>
    <ligand>
        <name>a divalent metal cation</name>
        <dbReference type="ChEBI" id="CHEBI:60240"/>
        <label>2</label>
    </ligand>
</feature>
<keyword evidence="4" id="KW-0378">Hydrolase</keyword>
<dbReference type="PIRSF" id="PIRSF005902">
    <property type="entry name" value="DNase_TatD"/>
    <property type="match status" value="1"/>
</dbReference>
<dbReference type="Gene3D" id="3.20.20.140">
    <property type="entry name" value="Metal-dependent hydrolases"/>
    <property type="match status" value="1"/>
</dbReference>
<organism evidence="6 7">
    <name type="scientific">Malassezia globosa (strain ATCC MYA-4612 / CBS 7966)</name>
    <name type="common">Dandruff-associated fungus</name>
    <dbReference type="NCBI Taxonomy" id="425265"/>
    <lineage>
        <taxon>Eukaryota</taxon>
        <taxon>Fungi</taxon>
        <taxon>Dikarya</taxon>
        <taxon>Basidiomycota</taxon>
        <taxon>Ustilaginomycotina</taxon>
        <taxon>Malasseziomycetes</taxon>
        <taxon>Malasseziales</taxon>
        <taxon>Malasseziaceae</taxon>
        <taxon>Malassezia</taxon>
    </lineage>
</organism>
<keyword evidence="2" id="KW-0540">Nuclease</keyword>
<dbReference type="PANTHER" id="PTHR10060:SF15">
    <property type="entry name" value="DEOXYRIBONUCLEASE TATDN1"/>
    <property type="match status" value="1"/>
</dbReference>
<reference evidence="6 7" key="1">
    <citation type="journal article" date="2007" name="Proc. Natl. Acad. Sci. U.S.A.">
        <title>Dandruff-associated Malassezia genomes reveal convergent and divergent virulence traits shared with plant and human fungal pathogens.</title>
        <authorList>
            <person name="Xu J."/>
            <person name="Saunders C.W."/>
            <person name="Hu P."/>
            <person name="Grant R.A."/>
            <person name="Boekhout T."/>
            <person name="Kuramae E.E."/>
            <person name="Kronstad J.W."/>
            <person name="Deangelis Y.M."/>
            <person name="Reeder N.L."/>
            <person name="Johnstone K.R."/>
            <person name="Leland M."/>
            <person name="Fieno A.M."/>
            <person name="Begley W.M."/>
            <person name="Sun Y."/>
            <person name="Lacey M.P."/>
            <person name="Chaudhary T."/>
            <person name="Keough T."/>
            <person name="Chu L."/>
            <person name="Sears R."/>
            <person name="Yuan B."/>
            <person name="Dawson T.L.Jr."/>
        </authorList>
    </citation>
    <scope>NUCLEOTIDE SEQUENCE [LARGE SCALE GENOMIC DNA]</scope>
    <source>
        <strain evidence="7">ATCC MYA-4612 / CBS 7966</strain>
    </source>
</reference>
<dbReference type="EMBL" id="AAYY01000002">
    <property type="protein sequence ID" value="EDP44904.1"/>
    <property type="molecule type" value="Genomic_DNA"/>
</dbReference>
<comment type="caution">
    <text evidence="6">The sequence shown here is derived from an EMBL/GenBank/DDBJ whole genome shotgun (WGS) entry which is preliminary data.</text>
</comment>